<evidence type="ECO:0000256" key="1">
    <source>
        <dbReference type="ARBA" id="ARBA00001946"/>
    </source>
</evidence>
<dbReference type="InterPro" id="IPR032828">
    <property type="entry name" value="PolyA_RNA-bd"/>
</dbReference>
<dbReference type="Gene3D" id="1.10.3090.10">
    <property type="entry name" value="cca-adding enzyme, domain 2"/>
    <property type="match status" value="1"/>
</dbReference>
<dbReference type="PANTHER" id="PTHR47545">
    <property type="entry name" value="MULTIFUNCTIONAL CCA PROTEIN"/>
    <property type="match status" value="1"/>
</dbReference>
<keyword evidence="8" id="KW-0067">ATP-binding</keyword>
<evidence type="ECO:0000259" key="13">
    <source>
        <dbReference type="Pfam" id="PF01966"/>
    </source>
</evidence>
<dbReference type="SUPFAM" id="SSF81891">
    <property type="entry name" value="Poly A polymerase C-terminal region-like"/>
    <property type="match status" value="1"/>
</dbReference>
<evidence type="ECO:0000313" key="15">
    <source>
        <dbReference type="EMBL" id="REI43245.1"/>
    </source>
</evidence>
<dbReference type="Pfam" id="PF01966">
    <property type="entry name" value="HD"/>
    <property type="match status" value="1"/>
</dbReference>
<dbReference type="SUPFAM" id="SSF81301">
    <property type="entry name" value="Nucleotidyltransferase"/>
    <property type="match status" value="1"/>
</dbReference>
<comment type="caution">
    <text evidence="15">The sequence shown here is derived from an EMBL/GenBank/DDBJ whole genome shotgun (WGS) entry which is preliminary data.</text>
</comment>
<dbReference type="Gene3D" id="3.30.460.10">
    <property type="entry name" value="Beta Polymerase, domain 2"/>
    <property type="match status" value="1"/>
</dbReference>
<dbReference type="Proteomes" id="UP000263486">
    <property type="component" value="Unassembled WGS sequence"/>
</dbReference>
<dbReference type="Pfam" id="PF01743">
    <property type="entry name" value="PolyA_pol"/>
    <property type="match status" value="1"/>
</dbReference>
<keyword evidence="3" id="KW-0819">tRNA processing</keyword>
<keyword evidence="7" id="KW-0692">RNA repair</keyword>
<organism evidence="15 16">
    <name type="scientific">Psychrilyobacter piezotolerans</name>
    <dbReference type="NCBI Taxonomy" id="2293438"/>
    <lineage>
        <taxon>Bacteria</taxon>
        <taxon>Fusobacteriati</taxon>
        <taxon>Fusobacteriota</taxon>
        <taxon>Fusobacteriia</taxon>
        <taxon>Fusobacteriales</taxon>
        <taxon>Fusobacteriaceae</taxon>
        <taxon>Psychrilyobacter</taxon>
    </lineage>
</organism>
<reference evidence="15 16" key="1">
    <citation type="submission" date="2018-08" db="EMBL/GenBank/DDBJ databases">
        <title>Draft genome sequence of Psychrilyobacter sp. strain SD5 isolated from Black Sea water.</title>
        <authorList>
            <person name="Yadav S."/>
            <person name="Villanueva L."/>
            <person name="Damste J.S.S."/>
        </authorList>
    </citation>
    <scope>NUCLEOTIDE SEQUENCE [LARGE SCALE GENOMIC DNA]</scope>
    <source>
        <strain evidence="15 16">SD5</strain>
    </source>
</reference>
<dbReference type="InterPro" id="IPR002646">
    <property type="entry name" value="PolA_pol_head_dom"/>
</dbReference>
<keyword evidence="9" id="KW-0460">Magnesium</keyword>
<evidence type="ECO:0000256" key="4">
    <source>
        <dbReference type="ARBA" id="ARBA00022695"/>
    </source>
</evidence>
<dbReference type="Pfam" id="PF12627">
    <property type="entry name" value="PolyA_pol_RNAbd"/>
    <property type="match status" value="1"/>
</dbReference>
<feature type="domain" description="Poly A polymerase head" evidence="12">
    <location>
        <begin position="16"/>
        <end position="131"/>
    </location>
</feature>
<comment type="cofactor">
    <cofactor evidence="1">
        <name>Mg(2+)</name>
        <dbReference type="ChEBI" id="CHEBI:18420"/>
    </cofactor>
</comment>
<sequence>MYIELAKEIQKINGCLYVVGGAVRDFFIYNNPIEKNSNIDIEILGVSPAQIEKILNNFGRWKLVGSLYKVYLIENLEITLPRDGDGFNPALNIETSILNRDLTINSLYYNPLTEKTIDLYNGKSDLENKILQYIDRETFLEDPLRLFRTIELAGRLNFKLSEDLKVLISTNFHLIQKIPRERIMGELEKILLNHRKPSKTFRLLDEVGGVEILFPNLYRSKKTIQDKVFHPEGDVFTHTLMTLDILKTTERTADLMVALLFHDIGKNLTQDTNFKGHTRASREMFLDLIGKFTNNKKLISSASDLIFYHAAPLILMLNNKVNKITIRKLAVQVDIPKLLKVYKADVLGRGRLDNSQELDNIQKIRSIYLEIKDDLTPLVNGSHLLSWGYKSGKEFKKILNYLYKLQLEEKFTSIEEARDIIENEEKQ</sequence>
<evidence type="ECO:0000256" key="8">
    <source>
        <dbReference type="ARBA" id="ARBA00022840"/>
    </source>
</evidence>
<protein>
    <submittedName>
        <fullName evidence="15">HD domain-containing protein</fullName>
    </submittedName>
</protein>
<evidence type="ECO:0000256" key="6">
    <source>
        <dbReference type="ARBA" id="ARBA00022741"/>
    </source>
</evidence>
<evidence type="ECO:0000256" key="3">
    <source>
        <dbReference type="ARBA" id="ARBA00022694"/>
    </source>
</evidence>
<evidence type="ECO:0000256" key="7">
    <source>
        <dbReference type="ARBA" id="ARBA00022800"/>
    </source>
</evidence>
<keyword evidence="5" id="KW-0479">Metal-binding</keyword>
<gene>
    <name evidence="15" type="ORF">DYH56_00905</name>
</gene>
<dbReference type="InterPro" id="IPR043519">
    <property type="entry name" value="NT_sf"/>
</dbReference>
<feature type="domain" description="tRNA nucleotidyltransferase/poly(A) polymerase RNA and SrmB- binding" evidence="14">
    <location>
        <begin position="157"/>
        <end position="217"/>
    </location>
</feature>
<keyword evidence="2 11" id="KW-0808">Transferase</keyword>
<accession>A0ABX9KLN8</accession>
<keyword evidence="16" id="KW-1185">Reference proteome</keyword>
<dbReference type="EMBL" id="QUAJ01000001">
    <property type="protein sequence ID" value="REI43245.1"/>
    <property type="molecule type" value="Genomic_DNA"/>
</dbReference>
<keyword evidence="4" id="KW-0548">Nucleotidyltransferase</keyword>
<proteinExistence type="inferred from homology"/>
<evidence type="ECO:0000259" key="12">
    <source>
        <dbReference type="Pfam" id="PF01743"/>
    </source>
</evidence>
<evidence type="ECO:0000256" key="10">
    <source>
        <dbReference type="ARBA" id="ARBA00022884"/>
    </source>
</evidence>
<evidence type="ECO:0000256" key="11">
    <source>
        <dbReference type="RuleBase" id="RU003953"/>
    </source>
</evidence>
<dbReference type="RefSeq" id="WP_114640964.1">
    <property type="nucleotide sequence ID" value="NZ_JAACIO010000001.1"/>
</dbReference>
<dbReference type="InterPro" id="IPR006674">
    <property type="entry name" value="HD_domain"/>
</dbReference>
<evidence type="ECO:0000313" key="16">
    <source>
        <dbReference type="Proteomes" id="UP000263486"/>
    </source>
</evidence>
<evidence type="ECO:0000259" key="14">
    <source>
        <dbReference type="Pfam" id="PF12627"/>
    </source>
</evidence>
<keyword evidence="10 11" id="KW-0694">RNA-binding</keyword>
<feature type="domain" description="HD" evidence="13">
    <location>
        <begin position="235"/>
        <end position="346"/>
    </location>
</feature>
<comment type="similarity">
    <text evidence="11">Belongs to the tRNA nucleotidyltransferase/poly(A) polymerase family.</text>
</comment>
<name>A0ABX9KLN8_9FUSO</name>
<evidence type="ECO:0000256" key="5">
    <source>
        <dbReference type="ARBA" id="ARBA00022723"/>
    </source>
</evidence>
<dbReference type="InterPro" id="IPR050124">
    <property type="entry name" value="tRNA_CCA-adding_enzyme"/>
</dbReference>
<dbReference type="PANTHER" id="PTHR47545:SF1">
    <property type="entry name" value="MULTIFUNCTIONAL CCA PROTEIN"/>
    <property type="match status" value="1"/>
</dbReference>
<keyword evidence="6" id="KW-0547">Nucleotide-binding</keyword>
<evidence type="ECO:0000256" key="9">
    <source>
        <dbReference type="ARBA" id="ARBA00022842"/>
    </source>
</evidence>
<evidence type="ECO:0000256" key="2">
    <source>
        <dbReference type="ARBA" id="ARBA00022679"/>
    </source>
</evidence>